<gene>
    <name evidence="2" type="ORF">COR50_15020</name>
</gene>
<dbReference type="EMBL" id="CP023777">
    <property type="protein sequence ID" value="ATL48366.1"/>
    <property type="molecule type" value="Genomic_DNA"/>
</dbReference>
<sequence>MLNSIQFEPIDIYQARSLVKQLLPGLSDQQIEERVKMVDEAQMMKISGGKRAWGYFVDNMIYLQSAPDGTSRTQVVKHEVAHYIFNRYLSDNERERFIKELQKENPKMYYMTHDEKLEFVDEYIADKYQTIEKDKSIGSFIRSILRKIARFLGFSTPFIRNINQFLEAIDEGAFTRVSSDELNVSRPLLSVKNHFNGNTKLYINAKDIFADFVNQYMNPGENIQLEDGSIDFDNIPSSREEAVTRTLWNFQDELETLEKKNQVTELSAEEQYDYEMYKCVLYRDKRGHYPVFEELTKDFYPNMRFIKRGEYYHATEGNKEYDFTYDSYEDYHENLQDDQVTADTYDDTVPGNEGWLDNQDTINPLKKASQSVKEFMSTVTVKVHDHYELVNPSYVFLKLLENLNNIRLNDASLVNEVGEEMDQIRRNFISNGMGEVADESSVDYNIYKSLTDLLNKTEVYSDHKGRRLPEGISFRWEGDNQRGHYVFVRGTDVISPILSSGKKMTTENFFEKIHLETKLAYDLIKLLYTKEEATNTINSLYMVANSMRKKAPMFGSYTLEWKEGKQVITRKYGEFEDETAIAPVRNAVSNILAGKYSILDNEYSHEIASRNNKDVNKIKLAKDIMQDLGMITAQSSVFMIGNTAAHVLDIFDAIIKMSKKIGTVKGKEEDTEAPVIYTPQDMLSDSKGYIKTLANTIAQGNKQMGRSTSYLGGDRKPRWFYMNSTQGYDTLYTMVNGGIPRGFLSNRGTIFNYNIFNSGGDNKISTIHSIRDHDSIGEKDSTRNPILYSQELSRDFFDRNFQYSFVDFMATNTRRGFTYLQQFYTISNKPNMLAAQVDVLTPEKVREAIGLVIRQEMSRTAKGIANYDKNVKNRVTYLVGLDKALEPTATDKEVEEAIGKVYDALRLRALDAFEGYMDLNPVLDDSFGKVKRSLEEYNRLDENVLKIYDSKGIKIKDIVGAHNYDKLTQQGDRDIFKKVVFPTFHLFYINYFINSIFLNQLVAGDEAQYKDQYDEIKRMSMAFAIGYGGRVNSMSGMRRTFKVAVMKDLTDFIDNSTIIGRRFKRLFGSKYDLTDAQGFATPERVDNIRKGFSREANIGSTLKPVYFGIDPEGIARGIKYSTVEITNELAVAFPELAKLRFQMTFGNTEYATDPEIQDLYDNYINNRLDTKESERYKKLVNGIIDAGNHVDEVVFDSAFKVGRPAKSTDWKADGKIYGDSIVTLSSDNYRHQLNPRHDADAKTRNPSQLTYQVNTNGKNFARQSKMLNLNALAHKHGLTSVMRKVYPDGQINSAARHQVRKMVSEPLSKVPGNERYAEFMNDLDISLNLPNITNKLQQSFLASVSKRTVEIRHKGSKLVLQSSFGTTGSTVIRDMQYHEPRLVFIDENGKSSTEEGFDEDKIHTYYMEVYLPDIYKSSDLNIEDIAWINDPVYSSILGYRIPSTELHSAVPLKVVGFYPNKYGDNIVIAPKELVLLHGSDFDIDSLYTVNKFVAKDDIVYKGEKLAYKGVAVNYKFNGRATVKIREGQPEYIASRLEEIADEIEKLKENKVDDDNLSKLKDLYPKVENLLSESISNEILDTFLDTITAPENIDDMMTPISMAMFNDINDESSVFSLFADLNARKQTGKPLPARPQRHMYPSDEAFQDAVSQWNDDALSYIRTKRNLNTLEDELEMHQDNFRAAIATGISANAFKIVSYLYMGANRMDINTDLKEEEQKSPELKENFHIELDGKTYTGFSRYIYRNGELQDGKEGRKRITSFQVLDSIINAAIDHVKEQILNVINVSSATINSFLTMIAMGVDPNIASLFMTQPSLRELSNRPRSSLNLNNIMSEIKVAAMKNFGGQSYKVKYNQIVNNDELKPGVKRTQINSLASKYFNESVSSDSYQDLELTKETLSTNFIVDYDPDKMDENQLLFQLKVLSEYKKLDFIAGYLSKGSRALKSLQQIPSNFADIQNILLLYDKFFDIDTAIRAVNGSGEVVKVAGKIPFENVNLFNVPNIRSSIEVLASVGNCLGKFFLREGNKMVKFSDDVNTSMLSAGIDNTQFADDHENEDYIKEFDKGFLDWNAARSLLKIRENFIEYLMTGIAFTLPGGRRLNISTLNEPILDYTYSIKEYDVDAKSYTQVTRTATVTGTAAWTRRFLFEGFETEKDGKKVKLKPLSKLISQYGYRSLDSNKFISNLQIKYKYEGNVPYISFGIGPALDVVEKVEFENAFYKIKNLCIYEDGNGNDIDPEPLGVNEFNELQYNLLKYDILNNGLGFGTYSYSQVVAIPIYREVSKQLDKMMFELLDEKKAKYDLNNLKEHFMLQLALMNIDKVKSLNKYINTNSPIAGYDKNFNTYYDLIIENYSDKELSYSSLPFFGRWGKILYVKVIDEINDASPHLYYQKIGTFNYSSVYTFSASLLEQPYKISEHFRPSTLSLSVLDLEKLKNGDFAAYVNLELEKKATLIKIGNEIFINTISDYSRLFAKRFTVLSITKTKSNHNEIYILILKES</sequence>
<accession>A0A291QWL9</accession>
<evidence type="ECO:0000313" key="3">
    <source>
        <dbReference type="Proteomes" id="UP000220133"/>
    </source>
</evidence>
<evidence type="ECO:0000256" key="1">
    <source>
        <dbReference type="SAM" id="Coils"/>
    </source>
</evidence>
<dbReference type="KEGG" id="cbae:COR50_15020"/>
<feature type="coiled-coil region" evidence="1">
    <location>
        <begin position="1659"/>
        <end position="1686"/>
    </location>
</feature>
<evidence type="ECO:0000313" key="2">
    <source>
        <dbReference type="EMBL" id="ATL48366.1"/>
    </source>
</evidence>
<keyword evidence="1" id="KW-0175">Coiled coil</keyword>
<organism evidence="2 3">
    <name type="scientific">Chitinophaga caeni</name>
    <dbReference type="NCBI Taxonomy" id="2029983"/>
    <lineage>
        <taxon>Bacteria</taxon>
        <taxon>Pseudomonadati</taxon>
        <taxon>Bacteroidota</taxon>
        <taxon>Chitinophagia</taxon>
        <taxon>Chitinophagales</taxon>
        <taxon>Chitinophagaceae</taxon>
        <taxon>Chitinophaga</taxon>
    </lineage>
</organism>
<proteinExistence type="predicted"/>
<dbReference type="RefSeq" id="WP_098194740.1">
    <property type="nucleotide sequence ID" value="NZ_CP023777.1"/>
</dbReference>
<name>A0A291QWL9_9BACT</name>
<protein>
    <submittedName>
        <fullName evidence="2">Uncharacterized protein</fullName>
    </submittedName>
</protein>
<reference evidence="2 3" key="1">
    <citation type="submission" date="2017-10" db="EMBL/GenBank/DDBJ databases">
        <title>Paenichitinophaga pekingensis gen. nov., sp. nov., isolated from activated sludge.</title>
        <authorList>
            <person name="Jin D."/>
            <person name="Kong X."/>
            <person name="Deng Y."/>
            <person name="Bai Z."/>
        </authorList>
    </citation>
    <scope>NUCLEOTIDE SEQUENCE [LARGE SCALE GENOMIC DNA]</scope>
    <source>
        <strain evidence="2 3">13</strain>
    </source>
</reference>
<dbReference type="Proteomes" id="UP000220133">
    <property type="component" value="Chromosome"/>
</dbReference>
<keyword evidence="3" id="KW-1185">Reference proteome</keyword>